<name>A0AAN9T1M7_PSOTE</name>
<comment type="caution">
    <text evidence="1">The sequence shown here is derived from an EMBL/GenBank/DDBJ whole genome shotgun (WGS) entry which is preliminary data.</text>
</comment>
<evidence type="ECO:0000313" key="2">
    <source>
        <dbReference type="Proteomes" id="UP001386955"/>
    </source>
</evidence>
<dbReference type="EMBL" id="JAYMYS010000001">
    <property type="protein sequence ID" value="KAK7412662.1"/>
    <property type="molecule type" value="Genomic_DNA"/>
</dbReference>
<evidence type="ECO:0000313" key="1">
    <source>
        <dbReference type="EMBL" id="KAK7412662.1"/>
    </source>
</evidence>
<accession>A0AAN9T1M7</accession>
<dbReference type="AlphaFoldDB" id="A0AAN9T1M7"/>
<proteinExistence type="predicted"/>
<dbReference type="Proteomes" id="UP001386955">
    <property type="component" value="Unassembled WGS sequence"/>
</dbReference>
<gene>
    <name evidence="1" type="ORF">VNO78_04194</name>
</gene>
<keyword evidence="2" id="KW-1185">Reference proteome</keyword>
<organism evidence="1 2">
    <name type="scientific">Psophocarpus tetragonolobus</name>
    <name type="common">Winged bean</name>
    <name type="synonym">Dolichos tetragonolobus</name>
    <dbReference type="NCBI Taxonomy" id="3891"/>
    <lineage>
        <taxon>Eukaryota</taxon>
        <taxon>Viridiplantae</taxon>
        <taxon>Streptophyta</taxon>
        <taxon>Embryophyta</taxon>
        <taxon>Tracheophyta</taxon>
        <taxon>Spermatophyta</taxon>
        <taxon>Magnoliopsida</taxon>
        <taxon>eudicotyledons</taxon>
        <taxon>Gunneridae</taxon>
        <taxon>Pentapetalae</taxon>
        <taxon>rosids</taxon>
        <taxon>fabids</taxon>
        <taxon>Fabales</taxon>
        <taxon>Fabaceae</taxon>
        <taxon>Papilionoideae</taxon>
        <taxon>50 kb inversion clade</taxon>
        <taxon>NPAAA clade</taxon>
        <taxon>indigoferoid/millettioid clade</taxon>
        <taxon>Phaseoleae</taxon>
        <taxon>Psophocarpus</taxon>
    </lineage>
</organism>
<reference evidence="1 2" key="1">
    <citation type="submission" date="2024-01" db="EMBL/GenBank/DDBJ databases">
        <title>The genomes of 5 underutilized Papilionoideae crops provide insights into root nodulation and disease resistanc.</title>
        <authorList>
            <person name="Jiang F."/>
        </authorList>
    </citation>
    <scope>NUCLEOTIDE SEQUENCE [LARGE SCALE GENOMIC DNA]</scope>
    <source>
        <strain evidence="1">DUOXIRENSHENG_FW03</strain>
        <tissue evidence="1">Leaves</tissue>
    </source>
</reference>
<protein>
    <submittedName>
        <fullName evidence="1">Uncharacterized protein</fullName>
    </submittedName>
</protein>
<sequence length="88" mass="10133">MPQSIWVHESSQLMKYAPNSVQATDNKTKTDMTIRSIVSISNVESENKRKRLELLFRTSPANSDRVELQHTIPNRFVFRHTPHNGIDG</sequence>